<name>A0A1B8HTH2_9GAMM</name>
<dbReference type="InterPro" id="IPR018669">
    <property type="entry name" value="Toxin_HigB"/>
</dbReference>
<accession>A0A1B8HTH2</accession>
<dbReference type="EMBL" id="LZEY01000003">
    <property type="protein sequence ID" value="OBU13044.1"/>
    <property type="molecule type" value="Genomic_DNA"/>
</dbReference>
<dbReference type="Proteomes" id="UP000092377">
    <property type="component" value="Unassembled WGS sequence"/>
</dbReference>
<dbReference type="Pfam" id="PF09907">
    <property type="entry name" value="HigB_toxin"/>
    <property type="match status" value="1"/>
</dbReference>
<reference evidence="2" key="1">
    <citation type="submission" date="2016-06" db="EMBL/GenBank/DDBJ databases">
        <authorList>
            <person name="Butler K."/>
        </authorList>
    </citation>
    <scope>NUCLEOTIDE SEQUENCE [LARGE SCALE GENOMIC DNA]</scope>
    <source>
        <strain evidence="2">GCSL-Mp20</strain>
    </source>
</reference>
<evidence type="ECO:0000313" key="1">
    <source>
        <dbReference type="EMBL" id="OBU13044.1"/>
    </source>
</evidence>
<dbReference type="GO" id="GO:0004519">
    <property type="term" value="F:endonuclease activity"/>
    <property type="evidence" value="ECO:0007669"/>
    <property type="project" value="InterPro"/>
</dbReference>
<sequence>MRILGEREIVAFCRRHNQAKGYLEAWVDEVRRADWITSHDIKKRYSTASFLSDNRVVFNIKGNDYRLVVQVVYINGIVKIERIGTHAEYDKWRL</sequence>
<protein>
    <submittedName>
        <fullName evidence="1">Addiction module toxin RelE</fullName>
    </submittedName>
</protein>
<comment type="caution">
    <text evidence="1">The sequence shown here is derived from an EMBL/GenBank/DDBJ whole genome shotgun (WGS) entry which is preliminary data.</text>
</comment>
<dbReference type="GO" id="GO:0110001">
    <property type="term" value="C:toxin-antitoxin complex"/>
    <property type="evidence" value="ECO:0007669"/>
    <property type="project" value="InterPro"/>
</dbReference>
<keyword evidence="2" id="KW-1185">Reference proteome</keyword>
<evidence type="ECO:0000313" key="2">
    <source>
        <dbReference type="Proteomes" id="UP000092377"/>
    </source>
</evidence>
<gene>
    <name evidence="1" type="ORF">AYY18_14390</name>
</gene>
<dbReference type="RefSeq" id="WP_067399217.1">
    <property type="nucleotide sequence ID" value="NZ_LZEY01000003.1"/>
</dbReference>
<dbReference type="GO" id="GO:0003723">
    <property type="term" value="F:RNA binding"/>
    <property type="evidence" value="ECO:0007669"/>
    <property type="project" value="InterPro"/>
</dbReference>
<dbReference type="AlphaFoldDB" id="A0A1B8HTH2"/>
<organism evidence="1 2">
    <name type="scientific">Morganella psychrotolerans</name>
    <dbReference type="NCBI Taxonomy" id="368603"/>
    <lineage>
        <taxon>Bacteria</taxon>
        <taxon>Pseudomonadati</taxon>
        <taxon>Pseudomonadota</taxon>
        <taxon>Gammaproteobacteria</taxon>
        <taxon>Enterobacterales</taxon>
        <taxon>Morganellaceae</taxon>
        <taxon>Morganella</taxon>
    </lineage>
</organism>
<dbReference type="OrthoDB" id="9799912at2"/>
<proteinExistence type="predicted"/>